<name>A0A4Q2UPR1_9BACT</name>
<dbReference type="RefSeq" id="WP_129600171.1">
    <property type="nucleotide sequence ID" value="NZ_SBLB01000001.1"/>
</dbReference>
<keyword evidence="1" id="KW-0472">Membrane</keyword>
<gene>
    <name evidence="2" type="ORF">EQG79_04275</name>
</gene>
<evidence type="ECO:0000313" key="2">
    <source>
        <dbReference type="EMBL" id="RYC71366.1"/>
    </source>
</evidence>
<comment type="caution">
    <text evidence="2">The sequence shown here is derived from an EMBL/GenBank/DDBJ whole genome shotgun (WGS) entry which is preliminary data.</text>
</comment>
<keyword evidence="3" id="KW-1185">Reference proteome</keyword>
<dbReference type="EMBL" id="SBLB01000001">
    <property type="protein sequence ID" value="RYC71366.1"/>
    <property type="molecule type" value="Genomic_DNA"/>
</dbReference>
<dbReference type="PROSITE" id="PS51257">
    <property type="entry name" value="PROKAR_LIPOPROTEIN"/>
    <property type="match status" value="1"/>
</dbReference>
<protein>
    <submittedName>
        <fullName evidence="2">Uncharacterized protein</fullName>
    </submittedName>
</protein>
<keyword evidence="1" id="KW-0812">Transmembrane</keyword>
<keyword evidence="1" id="KW-1133">Transmembrane helix</keyword>
<feature type="transmembrane region" description="Helical" evidence="1">
    <location>
        <begin position="170"/>
        <end position="203"/>
    </location>
</feature>
<dbReference type="AlphaFoldDB" id="A0A4Q2UPR1"/>
<proteinExistence type="predicted"/>
<accession>A0A4Q2UPR1</accession>
<reference evidence="2 3" key="1">
    <citation type="submission" date="2019-01" db="EMBL/GenBank/DDBJ databases">
        <title>Spirosoma flava sp. nov., a propanil-degrading bacterium isolated from herbicide-contaminated soil.</title>
        <authorList>
            <person name="Zhang L."/>
            <person name="Jiang J.-D."/>
        </authorList>
    </citation>
    <scope>NUCLEOTIDE SEQUENCE [LARGE SCALE GENOMIC DNA]</scope>
    <source>
        <strain evidence="2 3">TY50</strain>
    </source>
</reference>
<dbReference type="Proteomes" id="UP000290407">
    <property type="component" value="Unassembled WGS sequence"/>
</dbReference>
<evidence type="ECO:0000256" key="1">
    <source>
        <dbReference type="SAM" id="Phobius"/>
    </source>
</evidence>
<organism evidence="2 3">
    <name type="scientific">Spirosoma sordidisoli</name>
    <dbReference type="NCBI Taxonomy" id="2502893"/>
    <lineage>
        <taxon>Bacteria</taxon>
        <taxon>Pseudomonadati</taxon>
        <taxon>Bacteroidota</taxon>
        <taxon>Cytophagia</taxon>
        <taxon>Cytophagales</taxon>
        <taxon>Cytophagaceae</taxon>
        <taxon>Spirosoma</taxon>
    </lineage>
</organism>
<evidence type="ECO:0000313" key="3">
    <source>
        <dbReference type="Proteomes" id="UP000290407"/>
    </source>
</evidence>
<sequence length="207" mass="21997">MNTFSRNLFAALMGAAILSSCSRPVAYFQPSQREQYKSPQPQTVAVVTPAEVAQPAVIAETPAAEVAPVAAPAPAEQTAQVRQVMSQVEAYVRNDSKLASNKKLAKHIERANQLLATSNTKTAVATTAGATKKMSLMERTMLKKMDKKIKNHVAPDDSKALNRNTRNGIIIGAIGLLLSLIFGGVIGVIGLILLIVGIVLILLGVLE</sequence>